<evidence type="ECO:0000259" key="3">
    <source>
        <dbReference type="Pfam" id="PF01326"/>
    </source>
</evidence>
<dbReference type="InterPro" id="IPR008279">
    <property type="entry name" value="PEP-util_enz_mobile_dom"/>
</dbReference>
<dbReference type="Gene3D" id="3.50.30.10">
    <property type="entry name" value="Phosphohistidine domain"/>
    <property type="match status" value="1"/>
</dbReference>
<evidence type="ECO:0000256" key="1">
    <source>
        <dbReference type="SAM" id="MobiDB-lite"/>
    </source>
</evidence>
<dbReference type="Proteomes" id="UP001519863">
    <property type="component" value="Unassembled WGS sequence"/>
</dbReference>
<comment type="caution">
    <text evidence="4">The sequence shown here is derived from an EMBL/GenBank/DDBJ whole genome shotgun (WGS) entry which is preliminary data.</text>
</comment>
<dbReference type="SUPFAM" id="SSF56059">
    <property type="entry name" value="Glutathione synthetase ATP-binding domain-like"/>
    <property type="match status" value="1"/>
</dbReference>
<dbReference type="InterPro" id="IPR013815">
    <property type="entry name" value="ATP_grasp_subdomain_1"/>
</dbReference>
<dbReference type="EMBL" id="JAHXZI010000034">
    <property type="protein sequence ID" value="MBW6439967.1"/>
    <property type="molecule type" value="Genomic_DNA"/>
</dbReference>
<reference evidence="4 5" key="1">
    <citation type="journal article" date="2013" name="Antonie Van Leeuwenhoek">
        <title>Actinoplanes hulinensis sp. nov., a novel actinomycete isolated from soybean root (Glycine max (L.) Merr).</title>
        <authorList>
            <person name="Shen Y."/>
            <person name="Liu C."/>
            <person name="Wang X."/>
            <person name="Zhao J."/>
            <person name="Jia F."/>
            <person name="Zhang Y."/>
            <person name="Wang L."/>
            <person name="Yang D."/>
            <person name="Xiang W."/>
        </authorList>
    </citation>
    <scope>NUCLEOTIDE SEQUENCE [LARGE SCALE GENOMIC DNA]</scope>
    <source>
        <strain evidence="4 5">NEAU-M9</strain>
    </source>
</reference>
<feature type="region of interest" description="Disordered" evidence="1">
    <location>
        <begin position="393"/>
        <end position="437"/>
    </location>
</feature>
<dbReference type="RefSeq" id="WP_220149091.1">
    <property type="nucleotide sequence ID" value="NZ_JAHXZI010000034.1"/>
</dbReference>
<evidence type="ECO:0000313" key="4">
    <source>
        <dbReference type="EMBL" id="MBW6439967.1"/>
    </source>
</evidence>
<sequence>MLVIPLSQVSAADIALAGGKAAGLGELIRLGERVPDGFCVTTDAHRRGALPETEVRAAYEALGGGPVAVRSSATAEDLAGASFAGQHLTVLDVTGPEAVLAAIAECWESLHGERARAYRDARGIGHDTVRMAVVVQRMVRAETAGVLFTANPVTGRRTEMMVESASGPGTSVVDGCGPVSRRILADGAAMPELWALGERLQRHRGCPQDVEWAIDPAGALWVLQSRPITTLFPAPPASDDPRVYVEFGHVQGMLRPVTPMGMATLKDVISAMLAALGFRAEIVDIGGRLYGDLTDLARHPATRNRLVKLMAVDFGPRAQAAMEHVLTDPRFAPVKGGSTRPAGSPATAFRALTGISRALARPAAARARVAEAVARLAGESGAVREEGHVRVAAAGGDDRSGVPASIDSPASPASSTSAASPASSGSPVTPNSSGASDSDDLTWPIVAGMLASALPGRLLDGVVTDDEIHTVLGGLPHNVTIEMDLALWRLADTARDHADLLLKTPPADLAGLYLSGGLPDIGLGAFLDRYGHRAAAEADLGVPRWSEDPAPVFAAIANYLRLTDLDQAPDRRFARAAERAEAALADLAVRARRRRPVRGALAVFLLRRARELAGLRESGKFAGLYHLAADRRRLLETGARLVAAGRLAEPADIMFLTPGEAAAAEPSVAGSVPDPAGRRTGSPSGPAGETSLTTDAGIADLRAVVAARKGWYEAECLRRHVPPVLLSDGTDVEAALAAEQRASDRGAPPVGEGGSDEVAAAGVLRGVGASAGRVTGRARIVHDPARARVEPGEVLVVATTDPGWTPLFLTAAALVTETGAIMAHGPTVAREYGLPAVISVPGATRLITDGQVVTVDGAAGTVTTAL</sequence>
<feature type="domain" description="Pyruvate phosphate dikinase AMP/ATP-binding" evidence="3">
    <location>
        <begin position="52"/>
        <end position="175"/>
    </location>
</feature>
<dbReference type="PANTHER" id="PTHR43615:SF1">
    <property type="entry name" value="PPDK_N DOMAIN-CONTAINING PROTEIN"/>
    <property type="match status" value="1"/>
</dbReference>
<dbReference type="InterPro" id="IPR002192">
    <property type="entry name" value="PPDK_AMP/ATP-bd"/>
</dbReference>
<evidence type="ECO:0000313" key="5">
    <source>
        <dbReference type="Proteomes" id="UP001519863"/>
    </source>
</evidence>
<feature type="region of interest" description="Disordered" evidence="1">
    <location>
        <begin position="665"/>
        <end position="693"/>
    </location>
</feature>
<protein>
    <submittedName>
        <fullName evidence="4">Pyruvate, water dikinase</fullName>
    </submittedName>
</protein>
<dbReference type="PANTHER" id="PTHR43615">
    <property type="entry name" value="PHOSPHOENOLPYRUVATE SYNTHASE-RELATED"/>
    <property type="match status" value="1"/>
</dbReference>
<organism evidence="4 5">
    <name type="scientific">Actinoplanes hulinensis</name>
    <dbReference type="NCBI Taxonomy" id="1144547"/>
    <lineage>
        <taxon>Bacteria</taxon>
        <taxon>Bacillati</taxon>
        <taxon>Actinomycetota</taxon>
        <taxon>Actinomycetes</taxon>
        <taxon>Micromonosporales</taxon>
        <taxon>Micromonosporaceae</taxon>
        <taxon>Actinoplanes</taxon>
    </lineage>
</organism>
<dbReference type="SUPFAM" id="SSF52009">
    <property type="entry name" value="Phosphohistidine domain"/>
    <property type="match status" value="1"/>
</dbReference>
<evidence type="ECO:0000259" key="2">
    <source>
        <dbReference type="Pfam" id="PF00391"/>
    </source>
</evidence>
<gene>
    <name evidence="4" type="ORF">KZ829_40195</name>
</gene>
<dbReference type="Gene3D" id="3.30.470.20">
    <property type="entry name" value="ATP-grasp fold, B domain"/>
    <property type="match status" value="2"/>
</dbReference>
<keyword evidence="5" id="KW-1185">Reference proteome</keyword>
<dbReference type="InterPro" id="IPR051549">
    <property type="entry name" value="PEP_Utilizing_Enz"/>
</dbReference>
<feature type="domain" description="PEP-utilising enzyme mobile" evidence="2">
    <location>
        <begin position="790"/>
        <end position="860"/>
    </location>
</feature>
<proteinExistence type="predicted"/>
<keyword evidence="4" id="KW-0670">Pyruvate</keyword>
<dbReference type="InterPro" id="IPR036637">
    <property type="entry name" value="Phosphohistidine_dom_sf"/>
</dbReference>
<name>A0ABS7BGE9_9ACTN</name>
<accession>A0ABS7BGE9</accession>
<dbReference type="Gene3D" id="3.30.1490.20">
    <property type="entry name" value="ATP-grasp fold, A domain"/>
    <property type="match status" value="2"/>
</dbReference>
<feature type="domain" description="Pyruvate phosphate dikinase AMP/ATP-binding" evidence="3">
    <location>
        <begin position="190"/>
        <end position="231"/>
    </location>
</feature>
<feature type="compositionally biased region" description="Low complexity" evidence="1">
    <location>
        <begin position="403"/>
        <end position="427"/>
    </location>
</feature>
<dbReference type="Pfam" id="PF01326">
    <property type="entry name" value="PPDK_N"/>
    <property type="match status" value="2"/>
</dbReference>
<dbReference type="Pfam" id="PF00391">
    <property type="entry name" value="PEP-utilizers"/>
    <property type="match status" value="1"/>
</dbReference>